<dbReference type="RefSeq" id="WP_117283723.1">
    <property type="nucleotide sequence ID" value="NZ_JAMTCE010000004.1"/>
</dbReference>
<gene>
    <name evidence="11" type="ORF">DMP10_04125</name>
</gene>
<keyword evidence="4" id="KW-0249">Electron transport</keyword>
<evidence type="ECO:0000259" key="10">
    <source>
        <dbReference type="PROSITE" id="PS51379"/>
    </source>
</evidence>
<dbReference type="GO" id="GO:0051539">
    <property type="term" value="F:4 iron, 4 sulfur cluster binding"/>
    <property type="evidence" value="ECO:0007669"/>
    <property type="project" value="UniProtKB-KW"/>
</dbReference>
<evidence type="ECO:0000256" key="2">
    <source>
        <dbReference type="ARBA" id="ARBA00022485"/>
    </source>
</evidence>
<protein>
    <submittedName>
        <fullName evidence="11">4Fe-4S ferredoxin</fullName>
    </submittedName>
</protein>
<dbReference type="PROSITE" id="PS51379">
    <property type="entry name" value="4FE4S_FER_2"/>
    <property type="match status" value="1"/>
</dbReference>
<keyword evidence="8" id="KW-0812">Transmembrane</keyword>
<keyword evidence="3" id="KW-0479">Metal-binding</keyword>
<proteinExistence type="predicted"/>
<reference evidence="11 12" key="1">
    <citation type="journal article" date="2019" name="Microbiol. Resour. Announc.">
        <title>Draft Genome Sequences of Type Strains of Gordonibacter faecihominis, Paraeggerthella hongkongensis, Parvibacter caecicola,Slackia equolifaciens, Slackia faecicanis, and Slackia isoflavoniconvertens.</title>
        <authorList>
            <person name="Danylec N."/>
            <person name="Stoll D.A."/>
            <person name="Dotsch A."/>
            <person name="Huch M."/>
        </authorList>
    </citation>
    <scope>NUCLEOTIDE SEQUENCE [LARGE SCALE GENOMIC DNA]</scope>
    <source>
        <strain evidence="11 12">DSM 18785</strain>
    </source>
</reference>
<keyword evidence="9" id="KW-0732">Signal</keyword>
<evidence type="ECO:0000256" key="9">
    <source>
        <dbReference type="SAM" id="SignalP"/>
    </source>
</evidence>
<dbReference type="PANTHER" id="PTHR30176:SF3">
    <property type="entry name" value="FERREDOXIN-TYPE PROTEIN NAPH"/>
    <property type="match status" value="1"/>
</dbReference>
<feature type="signal peptide" evidence="9">
    <location>
        <begin position="1"/>
        <end position="22"/>
    </location>
</feature>
<evidence type="ECO:0000256" key="1">
    <source>
        <dbReference type="ARBA" id="ARBA00022448"/>
    </source>
</evidence>
<keyword evidence="8" id="KW-0472">Membrane</keyword>
<comment type="caution">
    <text evidence="11">The sequence shown here is derived from an EMBL/GenBank/DDBJ whole genome shotgun (WGS) entry which is preliminary data.</text>
</comment>
<dbReference type="PROSITE" id="PS00198">
    <property type="entry name" value="4FE4S_FER_1"/>
    <property type="match status" value="1"/>
</dbReference>
<keyword evidence="12" id="KW-1185">Reference proteome</keyword>
<name>A0A3N0AVE8_9ACTN</name>
<dbReference type="InterPro" id="IPR017896">
    <property type="entry name" value="4Fe4S_Fe-S-bd"/>
</dbReference>
<keyword evidence="2" id="KW-0004">4Fe-4S</keyword>
<organism evidence="11 12">
    <name type="scientific">Adlercreutzia equolifaciens subsp. celatus DSM 18785</name>
    <dbReference type="NCBI Taxonomy" id="1121021"/>
    <lineage>
        <taxon>Bacteria</taxon>
        <taxon>Bacillati</taxon>
        <taxon>Actinomycetota</taxon>
        <taxon>Coriobacteriia</taxon>
        <taxon>Eggerthellales</taxon>
        <taxon>Eggerthellaceae</taxon>
        <taxon>Adlercreutzia</taxon>
    </lineage>
</organism>
<dbReference type="EMBL" id="QICA01000005">
    <property type="protein sequence ID" value="RNL38648.1"/>
    <property type="molecule type" value="Genomic_DNA"/>
</dbReference>
<feature type="transmembrane region" description="Helical" evidence="8">
    <location>
        <begin position="60"/>
        <end position="83"/>
    </location>
</feature>
<dbReference type="AlphaFoldDB" id="A0A3N0AVE8"/>
<keyword evidence="5" id="KW-0408">Iron</keyword>
<evidence type="ECO:0000313" key="11">
    <source>
        <dbReference type="EMBL" id="RNL38648.1"/>
    </source>
</evidence>
<evidence type="ECO:0000256" key="3">
    <source>
        <dbReference type="ARBA" id="ARBA00022723"/>
    </source>
</evidence>
<feature type="compositionally biased region" description="Acidic residues" evidence="7">
    <location>
        <begin position="309"/>
        <end position="319"/>
    </location>
</feature>
<dbReference type="InterPro" id="IPR017900">
    <property type="entry name" value="4Fe4S_Fe_S_CS"/>
</dbReference>
<feature type="region of interest" description="Disordered" evidence="7">
    <location>
        <begin position="292"/>
        <end position="319"/>
    </location>
</feature>
<keyword evidence="1" id="KW-0813">Transport</keyword>
<dbReference type="GO" id="GO:0005886">
    <property type="term" value="C:plasma membrane"/>
    <property type="evidence" value="ECO:0007669"/>
    <property type="project" value="TreeGrafter"/>
</dbReference>
<keyword evidence="6" id="KW-0411">Iron-sulfur</keyword>
<dbReference type="Proteomes" id="UP000278327">
    <property type="component" value="Unassembled WGS sequence"/>
</dbReference>
<dbReference type="PANTHER" id="PTHR30176">
    <property type="entry name" value="FERREDOXIN-TYPE PROTEIN NAPH"/>
    <property type="match status" value="1"/>
</dbReference>
<sequence>MSQKLRIIIPLALLGAAGVAYAAHVSAGTLSAFGWESISLICPIGALGTMLASKMLVPRAVISIVLAVAAILLLGRAFCGWLCPVPVWSKLRGIFKKGDGEAAPPSGAEKRALKTSCAGACSSCADRKPADSRHIILGGTLLSAAIFGFPVFCLVCPVGLSFALVFLLIALFGGGDVTWSVLIIPVLIAAEVIFFRKWCSHLCPISSFMSLIGRANRTFQPAIDDAKCLETSHGATCGRCAEVCEVGINPRHPELGTTFNECTRCRACADVCPGHAISFPLIARKTAGAPALEPTPAGASGTPAIGSDLDLDEPSEALS</sequence>
<keyword evidence="8" id="KW-1133">Transmembrane helix</keyword>
<feature type="transmembrane region" description="Helical" evidence="8">
    <location>
        <begin position="141"/>
        <end position="171"/>
    </location>
</feature>
<evidence type="ECO:0000256" key="5">
    <source>
        <dbReference type="ARBA" id="ARBA00023004"/>
    </source>
</evidence>
<dbReference type="SUPFAM" id="SSF54862">
    <property type="entry name" value="4Fe-4S ferredoxins"/>
    <property type="match status" value="1"/>
</dbReference>
<evidence type="ECO:0000256" key="6">
    <source>
        <dbReference type="ARBA" id="ARBA00023014"/>
    </source>
</evidence>
<dbReference type="InterPro" id="IPR051684">
    <property type="entry name" value="Electron_Trans/Redox"/>
</dbReference>
<evidence type="ECO:0000313" key="12">
    <source>
        <dbReference type="Proteomes" id="UP000278327"/>
    </source>
</evidence>
<evidence type="ECO:0000256" key="4">
    <source>
        <dbReference type="ARBA" id="ARBA00022982"/>
    </source>
</evidence>
<feature type="chain" id="PRO_5018288963" evidence="9">
    <location>
        <begin position="23"/>
        <end position="319"/>
    </location>
</feature>
<dbReference type="GO" id="GO:0046872">
    <property type="term" value="F:metal ion binding"/>
    <property type="evidence" value="ECO:0007669"/>
    <property type="project" value="UniProtKB-KW"/>
</dbReference>
<dbReference type="Pfam" id="PF12801">
    <property type="entry name" value="Fer4_5"/>
    <property type="match status" value="2"/>
</dbReference>
<feature type="domain" description="4Fe-4S ferredoxin-type" evidence="10">
    <location>
        <begin position="251"/>
        <end position="282"/>
    </location>
</feature>
<accession>A0A3N0AVE8</accession>
<evidence type="ECO:0000256" key="7">
    <source>
        <dbReference type="SAM" id="MobiDB-lite"/>
    </source>
</evidence>
<evidence type="ECO:0000256" key="8">
    <source>
        <dbReference type="SAM" id="Phobius"/>
    </source>
</evidence>
<dbReference type="Pfam" id="PF00037">
    <property type="entry name" value="Fer4"/>
    <property type="match status" value="1"/>
</dbReference>